<keyword evidence="1" id="KW-0808">Transferase</keyword>
<proteinExistence type="predicted"/>
<evidence type="ECO:0000313" key="1">
    <source>
        <dbReference type="EMBL" id="MFC4656868.1"/>
    </source>
</evidence>
<protein>
    <submittedName>
        <fullName evidence="1">Glycosyltransferase</fullName>
        <ecNumber evidence="1">2.4.-.-</ecNumber>
    </submittedName>
</protein>
<reference evidence="2" key="1">
    <citation type="journal article" date="2019" name="Int. J. Syst. Evol. Microbiol.">
        <title>The Global Catalogue of Microorganisms (GCM) 10K type strain sequencing project: providing services to taxonomists for standard genome sequencing and annotation.</title>
        <authorList>
            <consortium name="The Broad Institute Genomics Platform"/>
            <consortium name="The Broad Institute Genome Sequencing Center for Infectious Disease"/>
            <person name="Wu L."/>
            <person name="Ma J."/>
        </authorList>
    </citation>
    <scope>NUCLEOTIDE SEQUENCE [LARGE SCALE GENOMIC DNA]</scope>
    <source>
        <strain evidence="2">DT28</strain>
    </source>
</reference>
<keyword evidence="1" id="KW-0328">Glycosyltransferase</keyword>
<dbReference type="EC" id="2.4.-.-" evidence="1"/>
<keyword evidence="2" id="KW-1185">Reference proteome</keyword>
<dbReference type="EMBL" id="JBHSGB010000017">
    <property type="protein sequence ID" value="MFC4656868.1"/>
    <property type="molecule type" value="Genomic_DNA"/>
</dbReference>
<dbReference type="SUPFAM" id="SSF53756">
    <property type="entry name" value="UDP-Glycosyltransferase/glycogen phosphorylase"/>
    <property type="match status" value="1"/>
</dbReference>
<dbReference type="RefSeq" id="WP_377336344.1">
    <property type="nucleotide sequence ID" value="NZ_JBHSGB010000017.1"/>
</dbReference>
<organism evidence="1 2">
    <name type="scientific">Rheinheimera marina</name>
    <dbReference type="NCBI Taxonomy" id="1774958"/>
    <lineage>
        <taxon>Bacteria</taxon>
        <taxon>Pseudomonadati</taxon>
        <taxon>Pseudomonadota</taxon>
        <taxon>Gammaproteobacteria</taxon>
        <taxon>Chromatiales</taxon>
        <taxon>Chromatiaceae</taxon>
        <taxon>Rheinheimera</taxon>
    </lineage>
</organism>
<sequence>MKITLLGEFSGFHNNLKSGLQLLGHQVQLVAGGDGYKKLAVDVSLDSRFSGVFGKAERVIRGFLAVCNLHGQDLVQLVNPVIFPQGIGLNQRLIRQLMKQNGKIALSACGDDNFFVSQGIHQMRYNPISEALHYDYRREQHPYDNPTDRAWNLELAQQVDHIIPVMHEYELAYRDFSNTGPCIPLPVDCGLINFEPLKATKKIVVFHGLNRYGFKGTRYVEQAFEILSRRYPTQLELVIKGGMPLKDYLALMRQTHVVIDQVNSYSCGMNALYALAMGKVVIGGAEPESLKALGIDKSPVINVIPEVASIVSAVERVLHQKNDIEELSLLSRQFVEQVHSHSKVAELYLRRWNT</sequence>
<dbReference type="Gene3D" id="3.40.50.2000">
    <property type="entry name" value="Glycogen Phosphorylase B"/>
    <property type="match status" value="1"/>
</dbReference>
<dbReference type="Proteomes" id="UP001595962">
    <property type="component" value="Unassembled WGS sequence"/>
</dbReference>
<dbReference type="GO" id="GO:0016757">
    <property type="term" value="F:glycosyltransferase activity"/>
    <property type="evidence" value="ECO:0007669"/>
    <property type="project" value="UniProtKB-KW"/>
</dbReference>
<comment type="caution">
    <text evidence="1">The sequence shown here is derived from an EMBL/GenBank/DDBJ whole genome shotgun (WGS) entry which is preliminary data.</text>
</comment>
<gene>
    <name evidence="1" type="ORF">ACFO3I_17755</name>
</gene>
<evidence type="ECO:0000313" key="2">
    <source>
        <dbReference type="Proteomes" id="UP001595962"/>
    </source>
</evidence>
<accession>A0ABV9JRI4</accession>
<name>A0ABV9JRI4_9GAMM</name>